<dbReference type="PANTHER" id="PTHR23501">
    <property type="entry name" value="MAJOR FACILITATOR SUPERFAMILY"/>
    <property type="match status" value="1"/>
</dbReference>
<feature type="transmembrane region" description="Helical" evidence="5">
    <location>
        <begin position="344"/>
        <end position="363"/>
    </location>
</feature>
<feature type="transmembrane region" description="Helical" evidence="5">
    <location>
        <begin position="172"/>
        <end position="194"/>
    </location>
</feature>
<feature type="transmembrane region" description="Helical" evidence="5">
    <location>
        <begin position="115"/>
        <end position="135"/>
    </location>
</feature>
<evidence type="ECO:0000256" key="4">
    <source>
        <dbReference type="ARBA" id="ARBA00023136"/>
    </source>
</evidence>
<feature type="transmembrane region" description="Helical" evidence="5">
    <location>
        <begin position="462"/>
        <end position="483"/>
    </location>
</feature>
<feature type="transmembrane region" description="Helical" evidence="5">
    <location>
        <begin position="369"/>
        <end position="389"/>
    </location>
</feature>
<keyword evidence="8" id="KW-1185">Reference proteome</keyword>
<dbReference type="SUPFAM" id="SSF103473">
    <property type="entry name" value="MFS general substrate transporter"/>
    <property type="match status" value="1"/>
</dbReference>
<dbReference type="EMBL" id="JAUYVI010000003">
    <property type="protein sequence ID" value="MDQ7247789.1"/>
    <property type="molecule type" value="Genomic_DNA"/>
</dbReference>
<keyword evidence="4 5" id="KW-0472">Membrane</keyword>
<feature type="transmembrane region" description="Helical" evidence="5">
    <location>
        <begin position="274"/>
        <end position="300"/>
    </location>
</feature>
<organism evidence="7 8">
    <name type="scientific">Dongia sedimenti</name>
    <dbReference type="NCBI Taxonomy" id="3064282"/>
    <lineage>
        <taxon>Bacteria</taxon>
        <taxon>Pseudomonadati</taxon>
        <taxon>Pseudomonadota</taxon>
        <taxon>Alphaproteobacteria</taxon>
        <taxon>Rhodospirillales</taxon>
        <taxon>Dongiaceae</taxon>
        <taxon>Dongia</taxon>
    </lineage>
</organism>
<dbReference type="Proteomes" id="UP001230156">
    <property type="component" value="Unassembled WGS sequence"/>
</dbReference>
<dbReference type="Gene3D" id="1.20.1250.20">
    <property type="entry name" value="MFS general substrate transporter like domains"/>
    <property type="match status" value="1"/>
</dbReference>
<dbReference type="InterPro" id="IPR005829">
    <property type="entry name" value="Sugar_transporter_CS"/>
</dbReference>
<feature type="transmembrane region" description="Helical" evidence="5">
    <location>
        <begin position="233"/>
        <end position="253"/>
    </location>
</feature>
<evidence type="ECO:0000256" key="2">
    <source>
        <dbReference type="ARBA" id="ARBA00022692"/>
    </source>
</evidence>
<dbReference type="PROSITE" id="PS50850">
    <property type="entry name" value="MFS"/>
    <property type="match status" value="1"/>
</dbReference>
<comment type="subcellular location">
    <subcellularLocation>
        <location evidence="1">Membrane</location>
        <topology evidence="1">Multi-pass membrane protein</topology>
    </subcellularLocation>
</comment>
<dbReference type="Pfam" id="PF07690">
    <property type="entry name" value="MFS_1"/>
    <property type="match status" value="1"/>
</dbReference>
<gene>
    <name evidence="7" type="ORF">Q8A70_08935</name>
</gene>
<reference evidence="8" key="1">
    <citation type="submission" date="2023-08" db="EMBL/GenBank/DDBJ databases">
        <title>Rhodospirillaceae gen. nov., a novel taxon isolated from the Yangtze River Yuezi River estuary sludge.</title>
        <authorList>
            <person name="Ruan L."/>
        </authorList>
    </citation>
    <scope>NUCLEOTIDE SEQUENCE [LARGE SCALE GENOMIC DNA]</scope>
    <source>
        <strain evidence="8">R-7</strain>
    </source>
</reference>
<keyword evidence="2 5" id="KW-0812">Transmembrane</keyword>
<accession>A0ABU0YJ92</accession>
<dbReference type="PANTHER" id="PTHR23501:SF197">
    <property type="entry name" value="COMD"/>
    <property type="match status" value="1"/>
</dbReference>
<feature type="transmembrane region" description="Helical" evidence="5">
    <location>
        <begin position="206"/>
        <end position="227"/>
    </location>
</feature>
<proteinExistence type="predicted"/>
<dbReference type="RefSeq" id="WP_379955223.1">
    <property type="nucleotide sequence ID" value="NZ_JAUYVI010000003.1"/>
</dbReference>
<feature type="transmembrane region" description="Helical" evidence="5">
    <location>
        <begin position="312"/>
        <end position="332"/>
    </location>
</feature>
<evidence type="ECO:0000256" key="1">
    <source>
        <dbReference type="ARBA" id="ARBA00004141"/>
    </source>
</evidence>
<name>A0ABU0YJ92_9PROT</name>
<feature type="transmembrane region" description="Helical" evidence="5">
    <location>
        <begin position="147"/>
        <end position="166"/>
    </location>
</feature>
<dbReference type="PRINTS" id="PR01036">
    <property type="entry name" value="TCRTETB"/>
</dbReference>
<dbReference type="InterPro" id="IPR011701">
    <property type="entry name" value="MFS"/>
</dbReference>
<feature type="transmembrane region" description="Helical" evidence="5">
    <location>
        <begin position="55"/>
        <end position="74"/>
    </location>
</feature>
<feature type="transmembrane region" description="Helical" evidence="5">
    <location>
        <begin position="21"/>
        <end position="43"/>
    </location>
</feature>
<evidence type="ECO:0000256" key="3">
    <source>
        <dbReference type="ARBA" id="ARBA00022989"/>
    </source>
</evidence>
<feature type="domain" description="Major facilitator superfamily (MFS) profile" evidence="6">
    <location>
        <begin position="21"/>
        <end position="488"/>
    </location>
</feature>
<dbReference type="PROSITE" id="PS00216">
    <property type="entry name" value="SUGAR_TRANSPORT_1"/>
    <property type="match status" value="1"/>
</dbReference>
<evidence type="ECO:0000313" key="8">
    <source>
        <dbReference type="Proteomes" id="UP001230156"/>
    </source>
</evidence>
<sequence>MNATNFYPRPAGMTPREVRQILFGVLLTMFLAALDQTIVAPALPTIARDLHGFDSVSWVVTAYLLSATATTPILGKLSDLYGRKNVMVISVAVFLAGSIACALAPSMFLLICARALQGAGGGALLALANTIVADVVSPRERGRYQGYFASVFAIAGILGPILGGFFSEYISWTVIFWINLPIGLLAIWIARRALAHLPVKGIAHHIDYLGSALMATATVSLLLALTWGGHRFAWLSAPTLGLVLLSAVLYALFLRQQSVAREPVLPLSLFANPVIRMTSLLGFTVMVINIGATVYVPLYLEFVRGMNAYDSGLVLIGLMVGVVGGALITGQYMRFLGRYKAPPIIGVTAAAIGLFYLAYGSAARTNAEIVTVLTVTGLGLGTAFPAMMVSTQNAAHGGNLGIATANHMFFRSLGGAAGVAFLGAVIFGVLASHIDIDRGADLNDILQPGPVLTAVRPYLGDAFSAFFAAAGAVAVLSAIGFLFMKEVPLRQNAGQETPAE</sequence>
<evidence type="ECO:0000256" key="5">
    <source>
        <dbReference type="SAM" id="Phobius"/>
    </source>
</evidence>
<dbReference type="InterPro" id="IPR020846">
    <property type="entry name" value="MFS_dom"/>
</dbReference>
<protein>
    <submittedName>
        <fullName evidence="7">MDR family MFS transporter</fullName>
    </submittedName>
</protein>
<dbReference type="Gene3D" id="1.20.1720.10">
    <property type="entry name" value="Multidrug resistance protein D"/>
    <property type="match status" value="1"/>
</dbReference>
<evidence type="ECO:0000259" key="6">
    <source>
        <dbReference type="PROSITE" id="PS50850"/>
    </source>
</evidence>
<feature type="transmembrane region" description="Helical" evidence="5">
    <location>
        <begin position="86"/>
        <end position="109"/>
    </location>
</feature>
<dbReference type="CDD" id="cd17502">
    <property type="entry name" value="MFS_Azr1_MDR_like"/>
    <property type="match status" value="1"/>
</dbReference>
<keyword evidence="3 5" id="KW-1133">Transmembrane helix</keyword>
<feature type="transmembrane region" description="Helical" evidence="5">
    <location>
        <begin position="409"/>
        <end position="434"/>
    </location>
</feature>
<evidence type="ECO:0000313" key="7">
    <source>
        <dbReference type="EMBL" id="MDQ7247789.1"/>
    </source>
</evidence>
<comment type="caution">
    <text evidence="7">The sequence shown here is derived from an EMBL/GenBank/DDBJ whole genome shotgun (WGS) entry which is preliminary data.</text>
</comment>
<dbReference type="InterPro" id="IPR036259">
    <property type="entry name" value="MFS_trans_sf"/>
</dbReference>